<feature type="region of interest" description="Disordered" evidence="1">
    <location>
        <begin position="1"/>
        <end position="27"/>
    </location>
</feature>
<organism evidence="2 3">
    <name type="scientific">Stylosanthes scabra</name>
    <dbReference type="NCBI Taxonomy" id="79078"/>
    <lineage>
        <taxon>Eukaryota</taxon>
        <taxon>Viridiplantae</taxon>
        <taxon>Streptophyta</taxon>
        <taxon>Embryophyta</taxon>
        <taxon>Tracheophyta</taxon>
        <taxon>Spermatophyta</taxon>
        <taxon>Magnoliopsida</taxon>
        <taxon>eudicotyledons</taxon>
        <taxon>Gunneridae</taxon>
        <taxon>Pentapetalae</taxon>
        <taxon>rosids</taxon>
        <taxon>fabids</taxon>
        <taxon>Fabales</taxon>
        <taxon>Fabaceae</taxon>
        <taxon>Papilionoideae</taxon>
        <taxon>50 kb inversion clade</taxon>
        <taxon>dalbergioids sensu lato</taxon>
        <taxon>Dalbergieae</taxon>
        <taxon>Pterocarpus clade</taxon>
        <taxon>Stylosanthes</taxon>
    </lineage>
</organism>
<feature type="compositionally biased region" description="Basic and acidic residues" evidence="1">
    <location>
        <begin position="1"/>
        <end position="18"/>
    </location>
</feature>
<gene>
    <name evidence="2" type="ORF">PIB30_107802</name>
</gene>
<name>A0ABU6XYS5_9FABA</name>
<protein>
    <submittedName>
        <fullName evidence="2">Uncharacterized protein</fullName>
    </submittedName>
</protein>
<dbReference type="Proteomes" id="UP001341840">
    <property type="component" value="Unassembled WGS sequence"/>
</dbReference>
<proteinExistence type="predicted"/>
<evidence type="ECO:0000313" key="2">
    <source>
        <dbReference type="EMBL" id="MED6202665.1"/>
    </source>
</evidence>
<accession>A0ABU6XYS5</accession>
<dbReference type="EMBL" id="JASCZI010216194">
    <property type="protein sequence ID" value="MED6202665.1"/>
    <property type="molecule type" value="Genomic_DNA"/>
</dbReference>
<feature type="non-terminal residue" evidence="2">
    <location>
        <position position="1"/>
    </location>
</feature>
<reference evidence="2 3" key="1">
    <citation type="journal article" date="2023" name="Plants (Basel)">
        <title>Bridging the Gap: Combining Genomics and Transcriptomics Approaches to Understand Stylosanthes scabra, an Orphan Legume from the Brazilian Caatinga.</title>
        <authorList>
            <person name="Ferreira-Neto J.R.C."/>
            <person name="da Silva M.D."/>
            <person name="Binneck E."/>
            <person name="de Melo N.F."/>
            <person name="da Silva R.H."/>
            <person name="de Melo A.L.T.M."/>
            <person name="Pandolfi V."/>
            <person name="Bustamante F.O."/>
            <person name="Brasileiro-Vidal A.C."/>
            <person name="Benko-Iseppon A.M."/>
        </authorList>
    </citation>
    <scope>NUCLEOTIDE SEQUENCE [LARGE SCALE GENOMIC DNA]</scope>
    <source>
        <tissue evidence="2">Leaves</tissue>
    </source>
</reference>
<evidence type="ECO:0000256" key="1">
    <source>
        <dbReference type="SAM" id="MobiDB-lite"/>
    </source>
</evidence>
<evidence type="ECO:0000313" key="3">
    <source>
        <dbReference type="Proteomes" id="UP001341840"/>
    </source>
</evidence>
<comment type="caution">
    <text evidence="2">The sequence shown here is derived from an EMBL/GenBank/DDBJ whole genome shotgun (WGS) entry which is preliminary data.</text>
</comment>
<sequence>KMKKESLQNKKQSLEAKQRKNSTHMRRTARICVLLKDLSTPRQSWPHLGVAPWLPPTTHRRGSPRICVGSQQLTFQSHV</sequence>
<keyword evidence="3" id="KW-1185">Reference proteome</keyword>